<dbReference type="InterPro" id="IPR013221">
    <property type="entry name" value="Mur_ligase_cen"/>
</dbReference>
<dbReference type="InterPro" id="IPR004101">
    <property type="entry name" value="Mur_ligase_C"/>
</dbReference>
<dbReference type="Pfam" id="PF02875">
    <property type="entry name" value="Mur_ligase_C"/>
    <property type="match status" value="1"/>
</dbReference>
<comment type="subcellular location">
    <subcellularLocation>
        <location evidence="10 11">Cytoplasm</location>
    </subcellularLocation>
</comment>
<dbReference type="InterPro" id="IPR035911">
    <property type="entry name" value="MurE/MurF_N"/>
</dbReference>
<dbReference type="AlphaFoldDB" id="A0A9D2HND4"/>
<evidence type="ECO:0000259" key="13">
    <source>
        <dbReference type="Pfam" id="PF02875"/>
    </source>
</evidence>
<evidence type="ECO:0000256" key="4">
    <source>
        <dbReference type="ARBA" id="ARBA00022741"/>
    </source>
</evidence>
<dbReference type="GO" id="GO:0009252">
    <property type="term" value="P:peptidoglycan biosynthetic process"/>
    <property type="evidence" value="ECO:0007669"/>
    <property type="project" value="UniProtKB-UniRule"/>
</dbReference>
<keyword evidence="6 10" id="KW-0133">Cell shape</keyword>
<evidence type="ECO:0000256" key="6">
    <source>
        <dbReference type="ARBA" id="ARBA00022960"/>
    </source>
</evidence>
<feature type="domain" description="Mur ligase central" evidence="14">
    <location>
        <begin position="112"/>
        <end position="298"/>
    </location>
</feature>
<dbReference type="GO" id="GO:0005737">
    <property type="term" value="C:cytoplasm"/>
    <property type="evidence" value="ECO:0007669"/>
    <property type="project" value="UniProtKB-SubCell"/>
</dbReference>
<keyword evidence="5 10" id="KW-0067">ATP-binding</keyword>
<dbReference type="GO" id="GO:0047480">
    <property type="term" value="F:UDP-N-acetylmuramoyl-tripeptide-D-alanyl-D-alanine ligase activity"/>
    <property type="evidence" value="ECO:0007669"/>
    <property type="project" value="UniProtKB-UniRule"/>
</dbReference>
<evidence type="ECO:0000313" key="16">
    <source>
        <dbReference type="Proteomes" id="UP000823821"/>
    </source>
</evidence>
<dbReference type="InterPro" id="IPR000713">
    <property type="entry name" value="Mur_ligase_N"/>
</dbReference>
<evidence type="ECO:0000256" key="7">
    <source>
        <dbReference type="ARBA" id="ARBA00022984"/>
    </source>
</evidence>
<dbReference type="InterPro" id="IPR005863">
    <property type="entry name" value="UDP-N-AcMur_synth"/>
</dbReference>
<evidence type="ECO:0000256" key="3">
    <source>
        <dbReference type="ARBA" id="ARBA00022618"/>
    </source>
</evidence>
<comment type="function">
    <text evidence="10 11">Involved in cell wall formation. Catalyzes the final step in the synthesis of UDP-N-acetylmuramoyl-pentapeptide, the precursor of murein.</text>
</comment>
<comment type="similarity">
    <text evidence="10">Belongs to the MurCDEF family. MurF subfamily.</text>
</comment>
<dbReference type="Pfam" id="PF08245">
    <property type="entry name" value="Mur_ligase_M"/>
    <property type="match status" value="1"/>
</dbReference>
<keyword evidence="3 10" id="KW-0132">Cell division</keyword>
<evidence type="ECO:0000256" key="2">
    <source>
        <dbReference type="ARBA" id="ARBA00022598"/>
    </source>
</evidence>
<evidence type="ECO:0000313" key="15">
    <source>
        <dbReference type="EMBL" id="HJA78934.1"/>
    </source>
</evidence>
<dbReference type="EMBL" id="DWZD01000034">
    <property type="protein sequence ID" value="HJA78934.1"/>
    <property type="molecule type" value="Genomic_DNA"/>
</dbReference>
<dbReference type="HAMAP" id="MF_02019">
    <property type="entry name" value="MurF"/>
    <property type="match status" value="1"/>
</dbReference>
<keyword evidence="1 10" id="KW-0963">Cytoplasm</keyword>
<evidence type="ECO:0000259" key="12">
    <source>
        <dbReference type="Pfam" id="PF01225"/>
    </source>
</evidence>
<dbReference type="GO" id="GO:0071555">
    <property type="term" value="P:cell wall organization"/>
    <property type="evidence" value="ECO:0007669"/>
    <property type="project" value="UniProtKB-KW"/>
</dbReference>
<dbReference type="GO" id="GO:0051301">
    <property type="term" value="P:cell division"/>
    <property type="evidence" value="ECO:0007669"/>
    <property type="project" value="UniProtKB-KW"/>
</dbReference>
<keyword evidence="9 10" id="KW-0961">Cell wall biogenesis/degradation</keyword>
<dbReference type="Gene3D" id="3.90.190.20">
    <property type="entry name" value="Mur ligase, C-terminal domain"/>
    <property type="match status" value="1"/>
</dbReference>
<comment type="pathway">
    <text evidence="10 11">Cell wall biogenesis; peptidoglycan biosynthesis.</text>
</comment>
<comment type="catalytic activity">
    <reaction evidence="10 11">
        <text>D-alanyl-D-alanine + UDP-N-acetyl-alpha-D-muramoyl-L-alanyl-gamma-D-glutamyl-meso-2,6-diaminopimelate + ATP = UDP-N-acetyl-alpha-D-muramoyl-L-alanyl-gamma-D-glutamyl-meso-2,6-diaminopimeloyl-D-alanyl-D-alanine + ADP + phosphate + H(+)</text>
        <dbReference type="Rhea" id="RHEA:28374"/>
        <dbReference type="ChEBI" id="CHEBI:15378"/>
        <dbReference type="ChEBI" id="CHEBI:30616"/>
        <dbReference type="ChEBI" id="CHEBI:43474"/>
        <dbReference type="ChEBI" id="CHEBI:57822"/>
        <dbReference type="ChEBI" id="CHEBI:61386"/>
        <dbReference type="ChEBI" id="CHEBI:83905"/>
        <dbReference type="ChEBI" id="CHEBI:456216"/>
        <dbReference type="EC" id="6.3.2.10"/>
    </reaction>
</comment>
<dbReference type="Proteomes" id="UP000823821">
    <property type="component" value="Unassembled WGS sequence"/>
</dbReference>
<dbReference type="PANTHER" id="PTHR43024">
    <property type="entry name" value="UDP-N-ACETYLMURAMOYL-TRIPEPTIDE--D-ALANYL-D-ALANINE LIGASE"/>
    <property type="match status" value="1"/>
</dbReference>
<feature type="binding site" evidence="10">
    <location>
        <begin position="114"/>
        <end position="120"/>
    </location>
    <ligand>
        <name>ATP</name>
        <dbReference type="ChEBI" id="CHEBI:30616"/>
    </ligand>
</feature>
<keyword evidence="4 10" id="KW-0547">Nucleotide-binding</keyword>
<dbReference type="SUPFAM" id="SSF53244">
    <property type="entry name" value="MurD-like peptide ligases, peptide-binding domain"/>
    <property type="match status" value="1"/>
</dbReference>
<dbReference type="InterPro" id="IPR051046">
    <property type="entry name" value="MurCDEF_CellWall_CoF430Synth"/>
</dbReference>
<feature type="domain" description="Mur ligase C-terminal" evidence="13">
    <location>
        <begin position="323"/>
        <end position="428"/>
    </location>
</feature>
<dbReference type="EC" id="6.3.2.10" evidence="10 11"/>
<dbReference type="NCBIfam" id="TIGR01143">
    <property type="entry name" value="murF"/>
    <property type="match status" value="1"/>
</dbReference>
<evidence type="ECO:0000256" key="10">
    <source>
        <dbReference type="HAMAP-Rule" id="MF_02019"/>
    </source>
</evidence>
<organism evidence="15 16">
    <name type="scientific">Candidatus Desulfovibrio intestinavium</name>
    <dbReference type="NCBI Taxonomy" id="2838534"/>
    <lineage>
        <taxon>Bacteria</taxon>
        <taxon>Pseudomonadati</taxon>
        <taxon>Thermodesulfobacteriota</taxon>
        <taxon>Desulfovibrionia</taxon>
        <taxon>Desulfovibrionales</taxon>
        <taxon>Desulfovibrionaceae</taxon>
        <taxon>Desulfovibrio</taxon>
    </lineage>
</organism>
<proteinExistence type="inferred from homology"/>
<evidence type="ECO:0000256" key="11">
    <source>
        <dbReference type="RuleBase" id="RU004136"/>
    </source>
</evidence>
<comment type="caution">
    <text evidence="15">The sequence shown here is derived from an EMBL/GenBank/DDBJ whole genome shotgun (WGS) entry which is preliminary data.</text>
</comment>
<reference evidence="15" key="1">
    <citation type="journal article" date="2021" name="PeerJ">
        <title>Extensive microbial diversity within the chicken gut microbiome revealed by metagenomics and culture.</title>
        <authorList>
            <person name="Gilroy R."/>
            <person name="Ravi A."/>
            <person name="Getino M."/>
            <person name="Pursley I."/>
            <person name="Horton D.L."/>
            <person name="Alikhan N.F."/>
            <person name="Baker D."/>
            <person name="Gharbi K."/>
            <person name="Hall N."/>
            <person name="Watson M."/>
            <person name="Adriaenssens E.M."/>
            <person name="Foster-Nyarko E."/>
            <person name="Jarju S."/>
            <person name="Secka A."/>
            <person name="Antonio M."/>
            <person name="Oren A."/>
            <person name="Chaudhuri R.R."/>
            <person name="La Ragione R."/>
            <person name="Hildebrand F."/>
            <person name="Pallen M.J."/>
        </authorList>
    </citation>
    <scope>NUCLEOTIDE SEQUENCE</scope>
    <source>
        <strain evidence="15">5032</strain>
    </source>
</reference>
<dbReference type="Pfam" id="PF01225">
    <property type="entry name" value="Mur_ligase"/>
    <property type="match status" value="1"/>
</dbReference>
<sequence length="472" mass="50096">MRLELEELAAAAGCTLPEAAGNVTVTAVVTDSRAVRPGTLFVCLAGEHADGHDFALTAQESGAAAVLGTRAAEDMPAGLRIPYLRADDAVTALGRMAACWRSRCTGVKVVGITGTAGKTTVKELLAQTLALQGKTARNPVNLNNQIGLPLSLLATDGDEAFWVMEVGISHEGDMDELGEILRPDAALILNVGAGHTEGLGARGVAWHKARLLRHVPREGICLISADYPDLVREARAVRGDLHYFTAEGRPLQFRGAAAGRDGERGRYRLSLDGKSCDVSAPFRGGYGTENCIAVAAMASLLGLAPETIARGIAGAELPAQRFVRQSIGPWSVIDDTYNANPLSMLRMLDAAAELAQSDERDCLVAVLGEMRELGELAEAEHERLGRHLAELRPCAVIWKGGQGEAVRAGLERGGYAGLFRQPQDAAEFVDCMAALGREHPQGGLALFKGSRGNALEVWLTALRDGAGERRER</sequence>
<dbReference type="InterPro" id="IPR036615">
    <property type="entry name" value="Mur_ligase_C_dom_sf"/>
</dbReference>
<evidence type="ECO:0000256" key="5">
    <source>
        <dbReference type="ARBA" id="ARBA00022840"/>
    </source>
</evidence>
<dbReference type="PANTHER" id="PTHR43024:SF1">
    <property type="entry name" value="UDP-N-ACETYLMURAMOYL-TRIPEPTIDE--D-ALANYL-D-ALANINE LIGASE"/>
    <property type="match status" value="1"/>
</dbReference>
<reference evidence="15" key="2">
    <citation type="submission" date="2021-04" db="EMBL/GenBank/DDBJ databases">
        <authorList>
            <person name="Gilroy R."/>
        </authorList>
    </citation>
    <scope>NUCLEOTIDE SEQUENCE</scope>
    <source>
        <strain evidence="15">5032</strain>
    </source>
</reference>
<accession>A0A9D2HND4</accession>
<keyword evidence="2 10" id="KW-0436">Ligase</keyword>
<protein>
    <recommendedName>
        <fullName evidence="10 11">UDP-N-acetylmuramoyl-tripeptide--D-alanyl-D-alanine ligase</fullName>
        <ecNumber evidence="10 11">6.3.2.10</ecNumber>
    </recommendedName>
    <alternativeName>
        <fullName evidence="10">D-alanyl-D-alanine-adding enzyme</fullName>
    </alternativeName>
</protein>
<evidence type="ECO:0000256" key="1">
    <source>
        <dbReference type="ARBA" id="ARBA00022490"/>
    </source>
</evidence>
<evidence type="ECO:0000259" key="14">
    <source>
        <dbReference type="Pfam" id="PF08245"/>
    </source>
</evidence>
<evidence type="ECO:0000256" key="9">
    <source>
        <dbReference type="ARBA" id="ARBA00023316"/>
    </source>
</evidence>
<dbReference type="GO" id="GO:0005524">
    <property type="term" value="F:ATP binding"/>
    <property type="evidence" value="ECO:0007669"/>
    <property type="project" value="UniProtKB-UniRule"/>
</dbReference>
<feature type="domain" description="Mur ligase N-terminal catalytic" evidence="12">
    <location>
        <begin position="25"/>
        <end position="97"/>
    </location>
</feature>
<keyword evidence="7 10" id="KW-0573">Peptidoglycan synthesis</keyword>
<dbReference type="Gene3D" id="3.40.1190.10">
    <property type="entry name" value="Mur-like, catalytic domain"/>
    <property type="match status" value="1"/>
</dbReference>
<dbReference type="GO" id="GO:0008360">
    <property type="term" value="P:regulation of cell shape"/>
    <property type="evidence" value="ECO:0007669"/>
    <property type="project" value="UniProtKB-KW"/>
</dbReference>
<dbReference type="SUPFAM" id="SSF63418">
    <property type="entry name" value="MurE/MurF N-terminal domain"/>
    <property type="match status" value="1"/>
</dbReference>
<keyword evidence="8 10" id="KW-0131">Cell cycle</keyword>
<evidence type="ECO:0000256" key="8">
    <source>
        <dbReference type="ARBA" id="ARBA00023306"/>
    </source>
</evidence>
<dbReference type="Gene3D" id="3.40.1390.10">
    <property type="entry name" value="MurE/MurF, N-terminal domain"/>
    <property type="match status" value="1"/>
</dbReference>
<name>A0A9D2HND4_9BACT</name>
<dbReference type="InterPro" id="IPR036565">
    <property type="entry name" value="Mur-like_cat_sf"/>
</dbReference>
<dbReference type="SUPFAM" id="SSF53623">
    <property type="entry name" value="MurD-like peptide ligases, catalytic domain"/>
    <property type="match status" value="1"/>
</dbReference>
<gene>
    <name evidence="10 15" type="primary">murF</name>
    <name evidence="15" type="ORF">H9784_05100</name>
</gene>